<organism evidence="1 2">
    <name type="scientific">Juglans regia</name>
    <name type="common">English walnut</name>
    <dbReference type="NCBI Taxonomy" id="51240"/>
    <lineage>
        <taxon>Eukaryota</taxon>
        <taxon>Viridiplantae</taxon>
        <taxon>Streptophyta</taxon>
        <taxon>Embryophyta</taxon>
        <taxon>Tracheophyta</taxon>
        <taxon>Spermatophyta</taxon>
        <taxon>Magnoliopsida</taxon>
        <taxon>eudicotyledons</taxon>
        <taxon>Gunneridae</taxon>
        <taxon>Pentapetalae</taxon>
        <taxon>rosids</taxon>
        <taxon>fabids</taxon>
        <taxon>Fagales</taxon>
        <taxon>Juglandaceae</taxon>
        <taxon>Juglans</taxon>
    </lineage>
</organism>
<dbReference type="Proteomes" id="UP000619265">
    <property type="component" value="Unassembled WGS sequence"/>
</dbReference>
<reference evidence="1" key="1">
    <citation type="submission" date="2015-10" db="EMBL/GenBank/DDBJ databases">
        <authorList>
            <person name="Martinez-Garcia P.J."/>
            <person name="Crepeau M.W."/>
            <person name="Puiu D."/>
            <person name="Gonzalez-Ibeas D."/>
            <person name="Whalen J."/>
            <person name="Stevens K."/>
            <person name="Paul R."/>
            <person name="Butterfield T."/>
            <person name="Britton M."/>
            <person name="Reagan R."/>
            <person name="Chakraborty S."/>
            <person name="Walawage S.L."/>
            <person name="Vasquez-Gross H.A."/>
            <person name="Cardeno C."/>
            <person name="Famula R."/>
            <person name="Pratt K."/>
            <person name="Kuruganti S."/>
            <person name="Aradhya M.K."/>
            <person name="Leslie C.A."/>
            <person name="Dandekar A.M."/>
            <person name="Salzberg S.L."/>
            <person name="Wegrzyn J.L."/>
            <person name="Langley C.H."/>
            <person name="Neale D.B."/>
        </authorList>
    </citation>
    <scope>NUCLEOTIDE SEQUENCE</scope>
    <source>
        <tissue evidence="1">Leaves</tissue>
    </source>
</reference>
<evidence type="ECO:0000313" key="2">
    <source>
        <dbReference type="Proteomes" id="UP000619265"/>
    </source>
</evidence>
<dbReference type="InterPro" id="IPR036770">
    <property type="entry name" value="Ankyrin_rpt-contain_sf"/>
</dbReference>
<dbReference type="Gene3D" id="1.25.40.20">
    <property type="entry name" value="Ankyrin repeat-containing domain"/>
    <property type="match status" value="1"/>
</dbReference>
<evidence type="ECO:0000313" key="1">
    <source>
        <dbReference type="EMBL" id="KAF5442130.1"/>
    </source>
</evidence>
<name>A0A833T2J2_JUGRE</name>
<dbReference type="PANTHER" id="PTHR24121">
    <property type="entry name" value="NO MECHANORECEPTOR POTENTIAL C, ISOFORM D-RELATED"/>
    <property type="match status" value="1"/>
</dbReference>
<protein>
    <submittedName>
        <fullName evidence="1">Uncharacterized protein</fullName>
    </submittedName>
</protein>
<proteinExistence type="predicted"/>
<dbReference type="Gramene" id="Jr_Scaffold_7_00100_p1">
    <property type="protein sequence ID" value="cds.Jr_Scaffold_7_00100_p1"/>
    <property type="gene ID" value="Jr_Scaffold_7_00100"/>
</dbReference>
<gene>
    <name evidence="1" type="ORF">F2P56_037177</name>
</gene>
<dbReference type="SUPFAM" id="SSF48403">
    <property type="entry name" value="Ankyrin repeat"/>
    <property type="match status" value="1"/>
</dbReference>
<dbReference type="AlphaFoldDB" id="A0A833T2J2"/>
<comment type="caution">
    <text evidence="1">The sequence shown here is derived from an EMBL/GenBank/DDBJ whole genome shotgun (WGS) entry which is preliminary data.</text>
</comment>
<accession>A0A833T2J2</accession>
<sequence>MTTFMGGTVLHAAVDAEQQEIVMELVNMMSEHDLAMKDNFGYTALHISGNQKMAECLIRKNKELVSIRNKGKLLPVALAMSDGHKELARYLYSQTPFQDLEADRDFNGASLLNSCFYQGDLDMALDLMERCPRLAFALDGRRKSPLEVLAEISTDAFEQSGNYKMVFWKQWIYNHCIHISLDRAADQFRLNIQNHGEENSTGPVGADLWRQLVSSLFNLSGCIHAACINVS</sequence>
<dbReference type="PANTHER" id="PTHR24121:SF16">
    <property type="entry name" value="NON-SPECIFIC SERINE_THREONINE PROTEIN KINASE"/>
    <property type="match status" value="1"/>
</dbReference>
<reference evidence="1" key="2">
    <citation type="submission" date="2020-03" db="EMBL/GenBank/DDBJ databases">
        <title>Walnut 2.0.</title>
        <authorList>
            <person name="Marrano A."/>
            <person name="Britton M."/>
            <person name="Zimin A.V."/>
            <person name="Zaini P.A."/>
            <person name="Workman R."/>
            <person name="Puiu D."/>
            <person name="Bianco L."/>
            <person name="Allen B.J."/>
            <person name="Troggio M."/>
            <person name="Leslie C.A."/>
            <person name="Timp W."/>
            <person name="Dendekar A."/>
            <person name="Salzberg S.L."/>
            <person name="Neale D.B."/>
        </authorList>
    </citation>
    <scope>NUCLEOTIDE SEQUENCE</scope>
    <source>
        <tissue evidence="1">Leaves</tissue>
    </source>
</reference>
<dbReference type="EMBL" id="LIHL02000023">
    <property type="protein sequence ID" value="KAF5442130.1"/>
    <property type="molecule type" value="Genomic_DNA"/>
</dbReference>